<dbReference type="InterPro" id="IPR036397">
    <property type="entry name" value="RNaseH_sf"/>
</dbReference>
<evidence type="ECO:0000313" key="3">
    <source>
        <dbReference type="EMBL" id="CAF3985773.1"/>
    </source>
</evidence>
<sequence length="89" mass="10070">MNEALNVPIGTVIDTTIVDSYFYTFYLNPHKAIQGVNNLSLYTVLLGGIKLMTNELQLLTLQLCFTDQRSSNVEEVSSVIHYPDQRAFK</sequence>
<gene>
    <name evidence="2" type="ORF">OVA965_LOCUS22744</name>
    <name evidence="3" type="ORF">TMI583_LOCUS23458</name>
</gene>
<accession>A0A8S2EKT2</accession>
<evidence type="ECO:0000313" key="2">
    <source>
        <dbReference type="EMBL" id="CAF1174580.1"/>
    </source>
</evidence>
<dbReference type="Proteomes" id="UP000677228">
    <property type="component" value="Unassembled WGS sequence"/>
</dbReference>
<evidence type="ECO:0000313" key="4">
    <source>
        <dbReference type="Proteomes" id="UP000677228"/>
    </source>
</evidence>
<dbReference type="InterPro" id="IPR003165">
    <property type="entry name" value="Piwi"/>
</dbReference>
<comment type="caution">
    <text evidence="2">The sequence shown here is derived from an EMBL/GenBank/DDBJ whole genome shotgun (WGS) entry which is preliminary data.</text>
</comment>
<name>A0A8S2EKT2_9BILA</name>
<organism evidence="2 4">
    <name type="scientific">Didymodactylos carnosus</name>
    <dbReference type="NCBI Taxonomy" id="1234261"/>
    <lineage>
        <taxon>Eukaryota</taxon>
        <taxon>Metazoa</taxon>
        <taxon>Spiralia</taxon>
        <taxon>Gnathifera</taxon>
        <taxon>Rotifera</taxon>
        <taxon>Eurotatoria</taxon>
        <taxon>Bdelloidea</taxon>
        <taxon>Philodinida</taxon>
        <taxon>Philodinidae</taxon>
        <taxon>Didymodactylos</taxon>
    </lineage>
</organism>
<protein>
    <recommendedName>
        <fullName evidence="1">Piwi domain-containing protein</fullName>
    </recommendedName>
</protein>
<reference evidence="2" key="1">
    <citation type="submission" date="2021-02" db="EMBL/GenBank/DDBJ databases">
        <authorList>
            <person name="Nowell W R."/>
        </authorList>
    </citation>
    <scope>NUCLEOTIDE SEQUENCE</scope>
</reference>
<dbReference type="AlphaFoldDB" id="A0A8S2EKT2"/>
<proteinExistence type="predicted"/>
<dbReference type="SUPFAM" id="SSF53098">
    <property type="entry name" value="Ribonuclease H-like"/>
    <property type="match status" value="1"/>
</dbReference>
<dbReference type="Gene3D" id="3.30.420.10">
    <property type="entry name" value="Ribonuclease H-like superfamily/Ribonuclease H"/>
    <property type="match status" value="1"/>
</dbReference>
<dbReference type="EMBL" id="CAJOBA010034461">
    <property type="protein sequence ID" value="CAF3985773.1"/>
    <property type="molecule type" value="Genomic_DNA"/>
</dbReference>
<dbReference type="EMBL" id="CAJNOK010012938">
    <property type="protein sequence ID" value="CAF1174580.1"/>
    <property type="molecule type" value="Genomic_DNA"/>
</dbReference>
<evidence type="ECO:0000259" key="1">
    <source>
        <dbReference type="Pfam" id="PF02171"/>
    </source>
</evidence>
<dbReference type="PANTHER" id="PTHR22891">
    <property type="entry name" value="EUKARYOTIC TRANSLATION INITIATION FACTOR 2C"/>
    <property type="match status" value="1"/>
</dbReference>
<dbReference type="Proteomes" id="UP000682733">
    <property type="component" value="Unassembled WGS sequence"/>
</dbReference>
<feature type="domain" description="Piwi" evidence="1">
    <location>
        <begin position="4"/>
        <end position="88"/>
    </location>
</feature>
<dbReference type="Pfam" id="PF02171">
    <property type="entry name" value="Piwi"/>
    <property type="match status" value="1"/>
</dbReference>
<dbReference type="GO" id="GO:0003676">
    <property type="term" value="F:nucleic acid binding"/>
    <property type="evidence" value="ECO:0007669"/>
    <property type="project" value="InterPro"/>
</dbReference>
<dbReference type="InterPro" id="IPR012337">
    <property type="entry name" value="RNaseH-like_sf"/>
</dbReference>